<gene>
    <name evidence="1" type="ORF">BW247_04195</name>
</gene>
<evidence type="ECO:0000313" key="2">
    <source>
        <dbReference type="Proteomes" id="UP000243807"/>
    </source>
</evidence>
<dbReference type="KEGG" id="afy:BW247_04195"/>
<dbReference type="AlphaFoldDB" id="A0A1P8UEX8"/>
<evidence type="ECO:0000313" key="1">
    <source>
        <dbReference type="EMBL" id="APZ42390.1"/>
    </source>
</evidence>
<evidence type="ECO:0008006" key="3">
    <source>
        <dbReference type="Google" id="ProtNLM"/>
    </source>
</evidence>
<organism evidence="1 2">
    <name type="scientific">Acidihalobacter ferrooxydans</name>
    <dbReference type="NCBI Taxonomy" id="1765967"/>
    <lineage>
        <taxon>Bacteria</taxon>
        <taxon>Pseudomonadati</taxon>
        <taxon>Pseudomonadota</taxon>
        <taxon>Gammaproteobacteria</taxon>
        <taxon>Chromatiales</taxon>
        <taxon>Ectothiorhodospiraceae</taxon>
        <taxon>Acidihalobacter</taxon>
    </lineage>
</organism>
<dbReference type="STRING" id="1765967.BW247_04195"/>
<protein>
    <recommendedName>
        <fullName evidence="3">GTPase</fullName>
    </recommendedName>
</protein>
<dbReference type="EMBL" id="CP019434">
    <property type="protein sequence ID" value="APZ42390.1"/>
    <property type="molecule type" value="Genomic_DNA"/>
</dbReference>
<sequence length="600" mass="67166">MLWPSLNHKSTLGDGAVPTNPRALRHWVKELPLVNMGETSRRFYNSLLELNRLDMPPRQRIENMETMIEPALIILAHLQKQFVARSLPLPRKGRKILRLMLTLQKEIATGYEHAMRDIAKAQSTDTALTALATQRALHFMGEIFLRSVQLYEPEPAGLWHDIHLVYGFAEEHGVIDHPVPGCEDHTAPSTTPAQSYKRIALCALSMPNALRKNECIRLNDYYAPLVDLVTISQTPEPDSREGTYIANLELDRAPAYLMQSEIPAMQSIRCFNLDALLAHMRADMQHHADDSRHSRTLTADQLRRVYKNLTSTGKRRFARTASEGMIHVAIGFDPIHRAIEDDPALSSSIARLATPDLEVSTSSLYNLQTIHDTLRNDGAQQGYYDPNATQEDIWGLMSNESKWDARDIERGPAHDTVDEDSIPDSWSTWTLVSASPGGFGIRWTGEQAVRAQVGEIIALRELEEHHSVWRLGIIRWMHDVAESGLIVGVDLLASQCICASLRCESDPQGQSELIDTLILPGSDAARHPNSLIVPSGQLHTGQKVTVHAGERVSDVCLLEQMEHSHSFTQFLCGGSEVDADPPQKTEKVDVELDDSIWRDI</sequence>
<dbReference type="Proteomes" id="UP000243807">
    <property type="component" value="Chromosome"/>
</dbReference>
<name>A0A1P8UEX8_9GAMM</name>
<keyword evidence="2" id="KW-1185">Reference proteome</keyword>
<proteinExistence type="predicted"/>
<reference evidence="1 2" key="1">
    <citation type="submission" date="2017-01" db="EMBL/GenBank/DDBJ databases">
        <title>Draft sequence of Acidihalobacter ferrooxidans strain DSM 14175 (strain V8).</title>
        <authorList>
            <person name="Khaleque H.N."/>
            <person name="Ramsay J.P."/>
            <person name="Murphy R.J.T."/>
            <person name="Kaksonen A.H."/>
            <person name="Boxall N.J."/>
            <person name="Watkin E.L.J."/>
        </authorList>
    </citation>
    <scope>NUCLEOTIDE SEQUENCE [LARGE SCALE GENOMIC DNA]</scope>
    <source>
        <strain evidence="1 2">V8</strain>
    </source>
</reference>
<accession>A0A1P8UEX8</accession>